<comment type="caution">
    <text evidence="2">The sequence shown here is derived from an EMBL/GenBank/DDBJ whole genome shotgun (WGS) entry which is preliminary data.</text>
</comment>
<dbReference type="Proteomes" id="UP001501218">
    <property type="component" value="Unassembled WGS sequence"/>
</dbReference>
<reference evidence="3" key="1">
    <citation type="journal article" date="2019" name="Int. J. Syst. Evol. Microbiol.">
        <title>The Global Catalogue of Microorganisms (GCM) 10K type strain sequencing project: providing services to taxonomists for standard genome sequencing and annotation.</title>
        <authorList>
            <consortium name="The Broad Institute Genomics Platform"/>
            <consortium name="The Broad Institute Genome Sequencing Center for Infectious Disease"/>
            <person name="Wu L."/>
            <person name="Ma J."/>
        </authorList>
    </citation>
    <scope>NUCLEOTIDE SEQUENCE [LARGE SCALE GENOMIC DNA]</scope>
    <source>
        <strain evidence="3">JCM 16221</strain>
    </source>
</reference>
<evidence type="ECO:0000313" key="2">
    <source>
        <dbReference type="EMBL" id="GAA2363331.1"/>
    </source>
</evidence>
<evidence type="ECO:0000313" key="3">
    <source>
        <dbReference type="Proteomes" id="UP001501218"/>
    </source>
</evidence>
<sequence>MARTRPGGADVLRALGNDQHPVGLAEMLHNVIAHVIADPVLVPIRPPQQPLHTIRNDLTGLLSDRPPVLPFQPRHILTHPRPRLRTHEPPRDPRMHPPLPTHACAVAVLTRRKVAGAD</sequence>
<protein>
    <submittedName>
        <fullName evidence="2">Uncharacterized protein</fullName>
    </submittedName>
</protein>
<dbReference type="EMBL" id="BAAARA010000024">
    <property type="protein sequence ID" value="GAA2363331.1"/>
    <property type="molecule type" value="Genomic_DNA"/>
</dbReference>
<evidence type="ECO:0000256" key="1">
    <source>
        <dbReference type="SAM" id="MobiDB-lite"/>
    </source>
</evidence>
<gene>
    <name evidence="2" type="ORF">GCM10009854_48810</name>
</gene>
<feature type="region of interest" description="Disordered" evidence="1">
    <location>
        <begin position="70"/>
        <end position="104"/>
    </location>
</feature>
<organism evidence="2 3">
    <name type="scientific">Saccharopolyspora halophila</name>
    <dbReference type="NCBI Taxonomy" id="405551"/>
    <lineage>
        <taxon>Bacteria</taxon>
        <taxon>Bacillati</taxon>
        <taxon>Actinomycetota</taxon>
        <taxon>Actinomycetes</taxon>
        <taxon>Pseudonocardiales</taxon>
        <taxon>Pseudonocardiaceae</taxon>
        <taxon>Saccharopolyspora</taxon>
    </lineage>
</organism>
<keyword evidence="3" id="KW-1185">Reference proteome</keyword>
<proteinExistence type="predicted"/>
<accession>A0ABP5TXU1</accession>
<name>A0ABP5TXU1_9PSEU</name>
<feature type="compositionally biased region" description="Basic and acidic residues" evidence="1">
    <location>
        <begin position="85"/>
        <end position="95"/>
    </location>
</feature>